<keyword evidence="7 11" id="KW-0378">Hydrolase</keyword>
<feature type="domain" description="PLD phosphodiesterase" evidence="12">
    <location>
        <begin position="611"/>
        <end position="638"/>
    </location>
</feature>
<keyword evidence="8 11" id="KW-0106">Calcium</keyword>
<evidence type="ECO:0000313" key="14">
    <source>
        <dbReference type="Proteomes" id="UP000631114"/>
    </source>
</evidence>
<dbReference type="Pfam" id="PF12357">
    <property type="entry name" value="PLD_C"/>
    <property type="match status" value="1"/>
</dbReference>
<evidence type="ECO:0000256" key="2">
    <source>
        <dbReference type="ARBA" id="ARBA00001913"/>
    </source>
</evidence>
<comment type="caution">
    <text evidence="13">The sequence shown here is derived from an EMBL/GenBank/DDBJ whole genome shotgun (WGS) entry which is preliminary data.</text>
</comment>
<dbReference type="InterPro" id="IPR015679">
    <property type="entry name" value="PLipase_D_fam"/>
</dbReference>
<sequence length="765" mass="88079">MEGKRKFFHGTLEVTIFHATPYAPSFPFNCILIGEKATYVTIKIDRKKVAKTTQAYDRVWNQTFEILCAHPSSSTITITMKRKCSVLGKVHIPASRILNEETLIDGFFPLETEKGYLIPEQKLRCILWFKHADAELGWERALRNGEYVGLKSSTFPQRSNCHVTLYQDAHHHSTFSPPVYLPGRPRKLWEDVYRALDNAKYLIYIAGWSFNPKMVLVRDLQTGIPYARGIKIGELLKRKAREGVAVRVMLWDDETSLPIIKNKGVMRTHDEDAFEYFKHTKVVCRLCPRLHYKCPTLFAHHQKTITVDTQAHLLLSSEYSTSCNREIMSFIGGLDLCDGRYDTEEHSLFRTLNTQSLAQDFYQINFAGASLHKGGPREPWHDAHACITGDAALDVLSNFEQRWSKQCDPSLLVSTSIIPNLQHSYPQHENPPGDWKVQVFRSIDQLSANSLPDKNFLECSIHEAYVEAIRRADKFIYIENQYFIGGCHLWEKDRRCGCENLIPVEIALKVVNKIKANERFAVYIVIPMWPEGVPESDPVQDILHWTRQTMAMMYRLIGEAIQESNESVHPRDYLNFFCLANREEEMKGEFVPPYSPQHATQYWNAQKHRRFMIYVHSKLMIVDDTYVLIGSANVNQRSMDGRRDTEISIGCYQPKYMGNKSGHGDVHAYRMSLWYEHTGRSEESFLDPHSLDCVRLMHMIGEEAWKIYTEEEVMDMEGVHLVNYPVTVSNYGNVEDLAEGGGTFPDTRTPVKGKRSIVLPPIFTT</sequence>
<dbReference type="GO" id="GO:0004630">
    <property type="term" value="F:phospholipase D activity"/>
    <property type="evidence" value="ECO:0007669"/>
    <property type="project" value="UniProtKB-EC"/>
</dbReference>
<dbReference type="GO" id="GO:0005886">
    <property type="term" value="C:plasma membrane"/>
    <property type="evidence" value="ECO:0007669"/>
    <property type="project" value="TreeGrafter"/>
</dbReference>
<name>A0A835IDX5_9MAGN</name>
<comment type="catalytic activity">
    <reaction evidence="1 11">
        <text>a 1,2-diacyl-sn-glycero-3-phosphocholine + H2O = a 1,2-diacyl-sn-glycero-3-phosphate + choline + H(+)</text>
        <dbReference type="Rhea" id="RHEA:14445"/>
        <dbReference type="ChEBI" id="CHEBI:15354"/>
        <dbReference type="ChEBI" id="CHEBI:15377"/>
        <dbReference type="ChEBI" id="CHEBI:15378"/>
        <dbReference type="ChEBI" id="CHEBI:57643"/>
        <dbReference type="ChEBI" id="CHEBI:58608"/>
        <dbReference type="EC" id="3.1.4.4"/>
    </reaction>
</comment>
<dbReference type="Gene3D" id="2.60.40.150">
    <property type="entry name" value="C2 domain"/>
    <property type="match status" value="1"/>
</dbReference>
<evidence type="ECO:0000259" key="12">
    <source>
        <dbReference type="PROSITE" id="PS50035"/>
    </source>
</evidence>
<evidence type="ECO:0000256" key="4">
    <source>
        <dbReference type="ARBA" id="ARBA00012027"/>
    </source>
</evidence>
<dbReference type="OrthoDB" id="14911at2759"/>
<evidence type="ECO:0000256" key="3">
    <source>
        <dbReference type="ARBA" id="ARBA00010683"/>
    </source>
</evidence>
<evidence type="ECO:0000256" key="10">
    <source>
        <dbReference type="ARBA" id="ARBA00023098"/>
    </source>
</evidence>
<proteinExistence type="inferred from homology"/>
<keyword evidence="14" id="KW-1185">Reference proteome</keyword>
<dbReference type="PROSITE" id="PS50035">
    <property type="entry name" value="PLD"/>
    <property type="match status" value="1"/>
</dbReference>
<dbReference type="Pfam" id="PF00614">
    <property type="entry name" value="PLDc"/>
    <property type="match status" value="1"/>
</dbReference>
<dbReference type="Pfam" id="PF00168">
    <property type="entry name" value="C2"/>
    <property type="match status" value="1"/>
</dbReference>
<dbReference type="PANTHER" id="PTHR18896:SF137">
    <property type="entry name" value="PHOSPHOLIPASE D ALPHA 4"/>
    <property type="match status" value="1"/>
</dbReference>
<dbReference type="InterPro" id="IPR011402">
    <property type="entry name" value="PLipase_D_pln"/>
</dbReference>
<dbReference type="EC" id="3.1.4.4" evidence="4 11"/>
<keyword evidence="9 11" id="KW-0442">Lipid degradation</keyword>
<evidence type="ECO:0000256" key="1">
    <source>
        <dbReference type="ARBA" id="ARBA00000798"/>
    </source>
</evidence>
<keyword evidence="6" id="KW-0677">Repeat</keyword>
<evidence type="ECO:0000313" key="13">
    <source>
        <dbReference type="EMBL" id="KAF9614637.1"/>
    </source>
</evidence>
<comment type="function">
    <text evidence="11">Hydrolyzes glycerol-phospholipids at the terminal phosphodiesteric bond.</text>
</comment>
<dbReference type="Gene3D" id="3.30.870.10">
    <property type="entry name" value="Endonuclease Chain A"/>
    <property type="match status" value="2"/>
</dbReference>
<dbReference type="GO" id="GO:0009395">
    <property type="term" value="P:phospholipid catabolic process"/>
    <property type="evidence" value="ECO:0007669"/>
    <property type="project" value="TreeGrafter"/>
</dbReference>
<dbReference type="SUPFAM" id="SSF49562">
    <property type="entry name" value="C2 domain (Calcium/lipid-binding domain, CaLB)"/>
    <property type="match status" value="1"/>
</dbReference>
<dbReference type="SMART" id="SM00155">
    <property type="entry name" value="PLDc"/>
    <property type="match status" value="2"/>
</dbReference>
<evidence type="ECO:0000256" key="5">
    <source>
        <dbReference type="ARBA" id="ARBA00022723"/>
    </source>
</evidence>
<reference evidence="13 14" key="1">
    <citation type="submission" date="2020-10" db="EMBL/GenBank/DDBJ databases">
        <title>The Coptis chinensis genome and diversification of protoberbering-type alkaloids.</title>
        <authorList>
            <person name="Wang B."/>
            <person name="Shu S."/>
            <person name="Song C."/>
            <person name="Liu Y."/>
        </authorList>
    </citation>
    <scope>NUCLEOTIDE SEQUENCE [LARGE SCALE GENOMIC DNA]</scope>
    <source>
        <strain evidence="13">HL-2020</strain>
        <tissue evidence="13">Leaf</tissue>
    </source>
</reference>
<evidence type="ECO:0000256" key="8">
    <source>
        <dbReference type="ARBA" id="ARBA00022837"/>
    </source>
</evidence>
<evidence type="ECO:0000256" key="7">
    <source>
        <dbReference type="ARBA" id="ARBA00022801"/>
    </source>
</evidence>
<keyword evidence="5" id="KW-0479">Metal-binding</keyword>
<accession>A0A835IDX5</accession>
<dbReference type="InterPro" id="IPR035892">
    <property type="entry name" value="C2_domain_sf"/>
</dbReference>
<comment type="similarity">
    <text evidence="3 11">Belongs to the phospholipase D family. C2-PLD subfamily.</text>
</comment>
<evidence type="ECO:0000256" key="6">
    <source>
        <dbReference type="ARBA" id="ARBA00022737"/>
    </source>
</evidence>
<dbReference type="InterPro" id="IPR024632">
    <property type="entry name" value="PLipase_D_C"/>
</dbReference>
<dbReference type="PANTHER" id="PTHR18896">
    <property type="entry name" value="PHOSPHOLIPASE D"/>
    <property type="match status" value="1"/>
</dbReference>
<dbReference type="GO" id="GO:0046470">
    <property type="term" value="P:phosphatidylcholine metabolic process"/>
    <property type="evidence" value="ECO:0007669"/>
    <property type="project" value="InterPro"/>
</dbReference>
<protein>
    <recommendedName>
        <fullName evidence="4 11">Phospholipase D</fullName>
        <ecNumber evidence="4 11">3.1.4.4</ecNumber>
    </recommendedName>
</protein>
<dbReference type="GO" id="GO:0005509">
    <property type="term" value="F:calcium ion binding"/>
    <property type="evidence" value="ECO:0007669"/>
    <property type="project" value="InterPro"/>
</dbReference>
<dbReference type="SUPFAM" id="SSF56024">
    <property type="entry name" value="Phospholipase D/nuclease"/>
    <property type="match status" value="2"/>
</dbReference>
<dbReference type="InterPro" id="IPR000008">
    <property type="entry name" value="C2_dom"/>
</dbReference>
<evidence type="ECO:0000256" key="9">
    <source>
        <dbReference type="ARBA" id="ARBA00022963"/>
    </source>
</evidence>
<dbReference type="PIRSF" id="PIRSF036470">
    <property type="entry name" value="PLD_plant"/>
    <property type="match status" value="1"/>
</dbReference>
<dbReference type="InterPro" id="IPR001736">
    <property type="entry name" value="PLipase_D/transphosphatidylase"/>
</dbReference>
<dbReference type="Proteomes" id="UP000631114">
    <property type="component" value="Unassembled WGS sequence"/>
</dbReference>
<gene>
    <name evidence="13" type="ORF">IFM89_019614</name>
</gene>
<keyword evidence="10" id="KW-0443">Lipid metabolism</keyword>
<dbReference type="EMBL" id="JADFTS010000003">
    <property type="protein sequence ID" value="KAF9614637.1"/>
    <property type="molecule type" value="Genomic_DNA"/>
</dbReference>
<dbReference type="AlphaFoldDB" id="A0A835IDX5"/>
<comment type="cofactor">
    <cofactor evidence="2 11">
        <name>Ca(2+)</name>
        <dbReference type="ChEBI" id="CHEBI:29108"/>
    </cofactor>
</comment>
<organism evidence="13 14">
    <name type="scientific">Coptis chinensis</name>
    <dbReference type="NCBI Taxonomy" id="261450"/>
    <lineage>
        <taxon>Eukaryota</taxon>
        <taxon>Viridiplantae</taxon>
        <taxon>Streptophyta</taxon>
        <taxon>Embryophyta</taxon>
        <taxon>Tracheophyta</taxon>
        <taxon>Spermatophyta</taxon>
        <taxon>Magnoliopsida</taxon>
        <taxon>Ranunculales</taxon>
        <taxon>Ranunculaceae</taxon>
        <taxon>Coptidoideae</taxon>
        <taxon>Coptis</taxon>
    </lineage>
</organism>
<evidence type="ECO:0000256" key="11">
    <source>
        <dbReference type="PIRNR" id="PIRNR036470"/>
    </source>
</evidence>